<dbReference type="RefSeq" id="WP_068489642.1">
    <property type="nucleotide sequence ID" value="NZ_LWQT01000037.1"/>
</dbReference>
<feature type="coiled-coil region" evidence="1">
    <location>
        <begin position="17"/>
        <end position="51"/>
    </location>
</feature>
<dbReference type="AlphaFoldDB" id="A0A178MVK4"/>
<reference evidence="2 3" key="1">
    <citation type="submission" date="2016-04" db="EMBL/GenBank/DDBJ databases">
        <title>Draft genome sequence of freshwater magnetotactic bacteria Magnetospirillum marisnigri SP-1 and Magnetospirillum moscoviense BB-1.</title>
        <authorList>
            <person name="Koziaeva V."/>
            <person name="Dziuba M.V."/>
            <person name="Ivanov T.M."/>
            <person name="Kuznetsov B."/>
            <person name="Grouzdev D.S."/>
        </authorList>
    </citation>
    <scope>NUCLEOTIDE SEQUENCE [LARGE SCALE GENOMIC DNA]</scope>
    <source>
        <strain evidence="2 3">SP-1</strain>
    </source>
</reference>
<sequence>MIPPTEYPAVVSANSVLSDAEKRASESETALAAARQKVAETEAAAAKASLTGVAPSAKGLDEALASLTKAESTHRVALAALSMARGHYETALAEAAADVLASARTSASEVYRKWVKAARDLATATTAANAIRAELSSSPYSSPAVDNAPPITGRFGPDGLAEMLSQVEAFVSPRETVAPSKPGHTVLRFIHAPRFRGAFGGSARPGFNLAAGDVAGVEDALAAALIKAGVAEEVQR</sequence>
<keyword evidence="1" id="KW-0175">Coiled coil</keyword>
<organism evidence="2 3">
    <name type="scientific">Paramagnetospirillum marisnigri</name>
    <dbReference type="NCBI Taxonomy" id="1285242"/>
    <lineage>
        <taxon>Bacteria</taxon>
        <taxon>Pseudomonadati</taxon>
        <taxon>Pseudomonadota</taxon>
        <taxon>Alphaproteobacteria</taxon>
        <taxon>Rhodospirillales</taxon>
        <taxon>Magnetospirillaceae</taxon>
        <taxon>Paramagnetospirillum</taxon>
    </lineage>
</organism>
<evidence type="ECO:0000313" key="3">
    <source>
        <dbReference type="Proteomes" id="UP000078428"/>
    </source>
</evidence>
<accession>A0A178MVK4</accession>
<dbReference type="Proteomes" id="UP000078428">
    <property type="component" value="Unassembled WGS sequence"/>
</dbReference>
<comment type="caution">
    <text evidence="2">The sequence shown here is derived from an EMBL/GenBank/DDBJ whole genome shotgun (WGS) entry which is preliminary data.</text>
</comment>
<dbReference type="EMBL" id="LWQT01000037">
    <property type="protein sequence ID" value="OAN54024.1"/>
    <property type="molecule type" value="Genomic_DNA"/>
</dbReference>
<evidence type="ECO:0000313" key="2">
    <source>
        <dbReference type="EMBL" id="OAN54024.1"/>
    </source>
</evidence>
<keyword evidence="3" id="KW-1185">Reference proteome</keyword>
<name>A0A178MVK4_9PROT</name>
<gene>
    <name evidence="2" type="ORF">A6A04_12315</name>
</gene>
<dbReference type="STRING" id="1285242.A6A04_12315"/>
<evidence type="ECO:0000256" key="1">
    <source>
        <dbReference type="SAM" id="Coils"/>
    </source>
</evidence>
<protein>
    <submittedName>
        <fullName evidence="2">Uncharacterized protein</fullName>
    </submittedName>
</protein>
<proteinExistence type="predicted"/>